<comment type="caution">
    <text evidence="7">The sequence shown here is derived from an EMBL/GenBank/DDBJ whole genome shotgun (WGS) entry which is preliminary data.</text>
</comment>
<evidence type="ECO:0000313" key="8">
    <source>
        <dbReference type="Proteomes" id="UP000257131"/>
    </source>
</evidence>
<feature type="domain" description="RapZ C-terminal" evidence="6">
    <location>
        <begin position="169"/>
        <end position="287"/>
    </location>
</feature>
<dbReference type="NCBIfam" id="NF003828">
    <property type="entry name" value="PRK05416.1"/>
    <property type="match status" value="1"/>
</dbReference>
<dbReference type="Pfam" id="PF22740">
    <property type="entry name" value="PapZ_C"/>
    <property type="match status" value="1"/>
</dbReference>
<sequence length="305" mass="33042">MTSECDTQQRAVLVTGPSGAGRATAIAALEDRGFEAIDNIPLGLVPRLLSAGPLERPLALGLDVRNRDFAPDVLLDLMDALNALPEVTVELVYLDCRAEVLQRRFSETRRRHPLAPAESPETGIAREIDLMRPVRARAGILIDTSELTPHDLRTEIARLVAPANGVGLVLSIQSFSYKRGLPRGLDMVLDVRFLDNPYWRAELRDRDGRDPAVQAHVAADARFAPFFDRVLDLVRFVLPAYAAEGKSHFGLGFGCTGGKHRSVAVAERLAPALAADGWQVALRHRELDRGGDPAGGGDARPGSPA</sequence>
<dbReference type="Proteomes" id="UP000257131">
    <property type="component" value="Unassembled WGS sequence"/>
</dbReference>
<keyword evidence="3 4" id="KW-0342">GTP-binding</keyword>
<dbReference type="SUPFAM" id="SSF52540">
    <property type="entry name" value="P-loop containing nucleoside triphosphate hydrolases"/>
    <property type="match status" value="1"/>
</dbReference>
<accession>A0A3D9BWV6</accession>
<dbReference type="InterPro" id="IPR005337">
    <property type="entry name" value="RapZ-like"/>
</dbReference>
<dbReference type="PANTHER" id="PTHR30448:SF0">
    <property type="entry name" value="RNASE ADAPTER PROTEIN RAPZ"/>
    <property type="match status" value="1"/>
</dbReference>
<keyword evidence="1 4" id="KW-0547">Nucleotide-binding</keyword>
<evidence type="ECO:0000256" key="4">
    <source>
        <dbReference type="HAMAP-Rule" id="MF_00636"/>
    </source>
</evidence>
<dbReference type="InterPro" id="IPR053931">
    <property type="entry name" value="RapZ_C"/>
</dbReference>
<dbReference type="GO" id="GO:0005524">
    <property type="term" value="F:ATP binding"/>
    <property type="evidence" value="ECO:0007669"/>
    <property type="project" value="UniProtKB-UniRule"/>
</dbReference>
<keyword evidence="8" id="KW-1185">Reference proteome</keyword>
<keyword evidence="2 4" id="KW-0067">ATP-binding</keyword>
<dbReference type="PIRSF" id="PIRSF005052">
    <property type="entry name" value="P-loopkin"/>
    <property type="match status" value="1"/>
</dbReference>
<dbReference type="HAMAP" id="MF_00636">
    <property type="entry name" value="RapZ_like"/>
    <property type="match status" value="1"/>
</dbReference>
<gene>
    <name evidence="7" type="ORF">DRV84_05410</name>
</gene>
<evidence type="ECO:0000256" key="3">
    <source>
        <dbReference type="ARBA" id="ARBA00023134"/>
    </source>
</evidence>
<feature type="binding site" evidence="4">
    <location>
        <begin position="63"/>
        <end position="66"/>
    </location>
    <ligand>
        <name>GTP</name>
        <dbReference type="ChEBI" id="CHEBI:37565"/>
    </ligand>
</feature>
<dbReference type="RefSeq" id="WP_115978857.1">
    <property type="nucleotide sequence ID" value="NZ_CAJXNW010000008.1"/>
</dbReference>
<dbReference type="OrthoDB" id="9784461at2"/>
<evidence type="ECO:0000259" key="6">
    <source>
        <dbReference type="Pfam" id="PF22740"/>
    </source>
</evidence>
<dbReference type="InterPro" id="IPR027417">
    <property type="entry name" value="P-loop_NTPase"/>
</dbReference>
<dbReference type="AlphaFoldDB" id="A0A3D9BWV6"/>
<feature type="domain" description="RapZ-like N-terminal" evidence="5">
    <location>
        <begin position="12"/>
        <end position="160"/>
    </location>
</feature>
<organism evidence="7 8">
    <name type="scientific">Rhodosalinus sediminis</name>
    <dbReference type="NCBI Taxonomy" id="1940533"/>
    <lineage>
        <taxon>Bacteria</taxon>
        <taxon>Pseudomonadati</taxon>
        <taxon>Pseudomonadota</taxon>
        <taxon>Alphaproteobacteria</taxon>
        <taxon>Rhodobacterales</taxon>
        <taxon>Paracoccaceae</taxon>
        <taxon>Rhodosalinus</taxon>
    </lineage>
</organism>
<evidence type="ECO:0000259" key="5">
    <source>
        <dbReference type="Pfam" id="PF03668"/>
    </source>
</evidence>
<dbReference type="Pfam" id="PF03668">
    <property type="entry name" value="RapZ-like_N"/>
    <property type="match status" value="1"/>
</dbReference>
<dbReference type="InterPro" id="IPR053930">
    <property type="entry name" value="RapZ-like_N"/>
</dbReference>
<proteinExistence type="inferred from homology"/>
<evidence type="ECO:0000313" key="7">
    <source>
        <dbReference type="EMBL" id="REC58020.1"/>
    </source>
</evidence>
<evidence type="ECO:0000256" key="2">
    <source>
        <dbReference type="ARBA" id="ARBA00022840"/>
    </source>
</evidence>
<feature type="binding site" evidence="4">
    <location>
        <begin position="16"/>
        <end position="23"/>
    </location>
    <ligand>
        <name>ATP</name>
        <dbReference type="ChEBI" id="CHEBI:30616"/>
    </ligand>
</feature>
<dbReference type="EMBL" id="QOHR01000004">
    <property type="protein sequence ID" value="REC58020.1"/>
    <property type="molecule type" value="Genomic_DNA"/>
</dbReference>
<protein>
    <submittedName>
        <fullName evidence="7">RNase adapter RapZ</fullName>
    </submittedName>
</protein>
<reference evidence="7 8" key="1">
    <citation type="journal article" date="2017" name="Int. J. Syst. Evol. Microbiol.">
        <title>Rhodosalinus sediminis gen. nov., sp. nov., isolated from marine saltern.</title>
        <authorList>
            <person name="Guo L.Y."/>
            <person name="Ling S.K."/>
            <person name="Li C.M."/>
            <person name="Chen G.J."/>
            <person name="Du Z.J."/>
        </authorList>
    </citation>
    <scope>NUCLEOTIDE SEQUENCE [LARGE SCALE GENOMIC DNA]</scope>
    <source>
        <strain evidence="7 8">WDN1C137</strain>
    </source>
</reference>
<name>A0A3D9BWV6_9RHOB</name>
<dbReference type="PANTHER" id="PTHR30448">
    <property type="entry name" value="RNASE ADAPTER PROTEIN RAPZ"/>
    <property type="match status" value="1"/>
</dbReference>
<dbReference type="GO" id="GO:0005525">
    <property type="term" value="F:GTP binding"/>
    <property type="evidence" value="ECO:0007669"/>
    <property type="project" value="UniProtKB-UniRule"/>
</dbReference>
<evidence type="ECO:0000256" key="1">
    <source>
        <dbReference type="ARBA" id="ARBA00022741"/>
    </source>
</evidence>